<keyword evidence="1" id="KW-0812">Transmembrane</keyword>
<keyword evidence="1" id="KW-0472">Membrane</keyword>
<sequence length="56" mass="6420">MKKEFGKWLMDVAKYVTTAFLISAFLGDIEERWIMYIIGSVTAIAPLLVGLWLIKK</sequence>
<dbReference type="Pfam" id="PF20482">
    <property type="entry name" value="DUF6722"/>
    <property type="match status" value="1"/>
</dbReference>
<feature type="transmembrane region" description="Helical" evidence="1">
    <location>
        <begin position="12"/>
        <end position="27"/>
    </location>
</feature>
<reference evidence="2" key="1">
    <citation type="submission" date="2019-03" db="EMBL/GenBank/DDBJ databases">
        <title>Single cell metagenomics reveals metabolic interactions within the superorganism composed of flagellate Streblomastix strix and complex community of Bacteroidetes bacteria on its surface.</title>
        <authorList>
            <person name="Treitli S.C."/>
            <person name="Kolisko M."/>
            <person name="Husnik F."/>
            <person name="Keeling P."/>
            <person name="Hampl V."/>
        </authorList>
    </citation>
    <scope>NUCLEOTIDE SEQUENCE</scope>
    <source>
        <strain evidence="2">STM</strain>
    </source>
</reference>
<proteinExistence type="predicted"/>
<organism evidence="2">
    <name type="scientific">termite gut metagenome</name>
    <dbReference type="NCBI Taxonomy" id="433724"/>
    <lineage>
        <taxon>unclassified sequences</taxon>
        <taxon>metagenomes</taxon>
        <taxon>organismal metagenomes</taxon>
    </lineage>
</organism>
<accession>A0A5J4Q735</accession>
<protein>
    <submittedName>
        <fullName evidence="2">Uncharacterized protein</fullName>
    </submittedName>
</protein>
<name>A0A5J4Q735_9ZZZZ</name>
<gene>
    <name evidence="2" type="ORF">EZS27_032373</name>
</gene>
<dbReference type="InterPro" id="IPR046568">
    <property type="entry name" value="DUF6722"/>
</dbReference>
<comment type="caution">
    <text evidence="2">The sequence shown here is derived from an EMBL/GenBank/DDBJ whole genome shotgun (WGS) entry which is preliminary data.</text>
</comment>
<dbReference type="EMBL" id="SNRY01004509">
    <property type="protein sequence ID" value="KAA6317477.1"/>
    <property type="molecule type" value="Genomic_DNA"/>
</dbReference>
<feature type="transmembrane region" description="Helical" evidence="1">
    <location>
        <begin position="33"/>
        <end position="54"/>
    </location>
</feature>
<dbReference type="AlphaFoldDB" id="A0A5J4Q735"/>
<keyword evidence="1" id="KW-1133">Transmembrane helix</keyword>
<evidence type="ECO:0000313" key="2">
    <source>
        <dbReference type="EMBL" id="KAA6317477.1"/>
    </source>
</evidence>
<evidence type="ECO:0000256" key="1">
    <source>
        <dbReference type="SAM" id="Phobius"/>
    </source>
</evidence>